<evidence type="ECO:0000313" key="1">
    <source>
        <dbReference type="EMBL" id="KAH7843055.1"/>
    </source>
</evidence>
<dbReference type="Proteomes" id="UP000828048">
    <property type="component" value="Chromosome 1"/>
</dbReference>
<sequence length="605" mass="67677">MQQISIPIRAPTWVSTRRLLEQKLADSLKCIDLKQLKQLHAVIYKYNLQTDPYFAPKLVSGFSLCRQMVLAVNVFNQVQEPNMHLYNSLIRAHVYNSQPSQAFWVFFDMQHRGLWPDTFTYAVLLKACCGNYSLKLVQMIHTHVEKLGFYSDIVVPNSLIDCYFKCGLSGVCAARKLFAVMGERDIVSWNTMICGLVKANELREAHRLFDEMPERDIVTWNTILDGYSKAGEMEAAFELFQKMPERNVVSWSTMICGYCKAGDMEMAMILFDKMPAKNVVTWTIIICGYAEKGLAKDAISLFEKMEATGLEPDDGTIISIFGACAESGLLGLGKRLHASIQRTGYKCSTPVCNAIVDMYAKCGNLNRALTVFNGMANRDLVSWNAIIQGLAMHGRGEKALNLFSRMIQEGFAPDRVTFIGVLCACTHAGFVDKGIHYFHVMETEYGVLKEIEHYGCMIDLLGRGGRLTEAFKLVQSMPMEPNVIIWGSLVGACRMHNALEDAKEVLHHLIKLEPADAGHFSMLSSIYAAAGDWNGVSSARMQMKSTGTQKPSGASSIELEDQVHEFTVLDKSHPNSDRIYEVIDGLSLHLKRVGYVPKETAKVFS</sequence>
<gene>
    <name evidence="1" type="ORF">Vadar_012195</name>
</gene>
<organism evidence="1 2">
    <name type="scientific">Vaccinium darrowii</name>
    <dbReference type="NCBI Taxonomy" id="229202"/>
    <lineage>
        <taxon>Eukaryota</taxon>
        <taxon>Viridiplantae</taxon>
        <taxon>Streptophyta</taxon>
        <taxon>Embryophyta</taxon>
        <taxon>Tracheophyta</taxon>
        <taxon>Spermatophyta</taxon>
        <taxon>Magnoliopsida</taxon>
        <taxon>eudicotyledons</taxon>
        <taxon>Gunneridae</taxon>
        <taxon>Pentapetalae</taxon>
        <taxon>asterids</taxon>
        <taxon>Ericales</taxon>
        <taxon>Ericaceae</taxon>
        <taxon>Vaccinioideae</taxon>
        <taxon>Vaccinieae</taxon>
        <taxon>Vaccinium</taxon>
    </lineage>
</organism>
<accession>A0ACB7XQ89</accession>
<evidence type="ECO:0000313" key="2">
    <source>
        <dbReference type="Proteomes" id="UP000828048"/>
    </source>
</evidence>
<protein>
    <submittedName>
        <fullName evidence="1">Uncharacterized protein</fullName>
    </submittedName>
</protein>
<reference evidence="1 2" key="1">
    <citation type="journal article" date="2021" name="Hortic Res">
        <title>High-quality reference genome and annotation aids understanding of berry development for evergreen blueberry (Vaccinium darrowii).</title>
        <authorList>
            <person name="Yu J."/>
            <person name="Hulse-Kemp A.M."/>
            <person name="Babiker E."/>
            <person name="Staton M."/>
        </authorList>
    </citation>
    <scope>NUCLEOTIDE SEQUENCE [LARGE SCALE GENOMIC DNA]</scope>
    <source>
        <strain evidence="2">cv. NJ 8807/NJ 8810</strain>
        <tissue evidence="1">Young leaf</tissue>
    </source>
</reference>
<dbReference type="EMBL" id="CM037151">
    <property type="protein sequence ID" value="KAH7843055.1"/>
    <property type="molecule type" value="Genomic_DNA"/>
</dbReference>
<proteinExistence type="predicted"/>
<comment type="caution">
    <text evidence="1">The sequence shown here is derived from an EMBL/GenBank/DDBJ whole genome shotgun (WGS) entry which is preliminary data.</text>
</comment>
<name>A0ACB7XQ89_9ERIC</name>
<keyword evidence="2" id="KW-1185">Reference proteome</keyword>